<organism evidence="1 2">
    <name type="scientific">Desulfosporosinus acidiphilus (strain DSM 22704 / JCM 16185 / SJ4)</name>
    <dbReference type="NCBI Taxonomy" id="646529"/>
    <lineage>
        <taxon>Bacteria</taxon>
        <taxon>Bacillati</taxon>
        <taxon>Bacillota</taxon>
        <taxon>Clostridia</taxon>
        <taxon>Eubacteriales</taxon>
        <taxon>Desulfitobacteriaceae</taxon>
        <taxon>Desulfosporosinus</taxon>
    </lineage>
</organism>
<sequence>MNFLAPVIILGMHRSGTTMLTKHLETLGLFVGCKKEENCESVFFLKLNSWILSECCASWDNPGYFTKCISSNVNIKRELIKVTTYHLSSLRAIEYMGLRHYLRYGNISKLSIPWGWKDPRNTFTVEFWKEIFPSAKIVHIYRNPIDTAESLRKRELTIRKEFKHSLKTYIKQALLLGKTNILESMRVAEIHGGVGLWKEYICQASLMEERFSSDWMSIQYEDYVERPEYYLNSLSDFIGTDFDRGKLRNIVDTTQLSRKYAFLNDKELVNVYKQLKDDVVVKRLGYGNLF</sequence>
<evidence type="ECO:0000313" key="1">
    <source>
        <dbReference type="EMBL" id="AFM43127.1"/>
    </source>
</evidence>
<gene>
    <name evidence="1" type="ordered locus">Desaci_4276</name>
</gene>
<dbReference type="OrthoDB" id="9785185at2"/>
<dbReference type="STRING" id="646529.Desaci_4276"/>
<dbReference type="RefSeq" id="WP_014829113.1">
    <property type="nucleotide sequence ID" value="NC_018068.1"/>
</dbReference>
<keyword evidence="2" id="KW-1185">Reference proteome</keyword>
<proteinExistence type="predicted"/>
<dbReference type="AlphaFoldDB" id="I4DBF3"/>
<dbReference type="InterPro" id="IPR027417">
    <property type="entry name" value="P-loop_NTPase"/>
</dbReference>
<dbReference type="SUPFAM" id="SSF52540">
    <property type="entry name" value="P-loop containing nucleoside triphosphate hydrolases"/>
    <property type="match status" value="1"/>
</dbReference>
<dbReference type="EMBL" id="CP003639">
    <property type="protein sequence ID" value="AFM43127.1"/>
    <property type="molecule type" value="Genomic_DNA"/>
</dbReference>
<evidence type="ECO:0000313" key="2">
    <source>
        <dbReference type="Proteomes" id="UP000002892"/>
    </source>
</evidence>
<dbReference type="GO" id="GO:0016740">
    <property type="term" value="F:transferase activity"/>
    <property type="evidence" value="ECO:0007669"/>
    <property type="project" value="UniProtKB-KW"/>
</dbReference>
<name>I4DBF3_DESAJ</name>
<reference evidence="1 2" key="1">
    <citation type="journal article" date="2012" name="J. Bacteriol.">
        <title>Complete genome sequences of Desulfosporosinus orientis DSM765T, Desulfosporosinus youngiae DSM17734T, Desulfosporosinus meridiei DSM13257T, and Desulfosporosinus acidiphilus DSM22704T.</title>
        <authorList>
            <person name="Pester M."/>
            <person name="Brambilla E."/>
            <person name="Alazard D."/>
            <person name="Rattei T."/>
            <person name="Weinmaier T."/>
            <person name="Han J."/>
            <person name="Lucas S."/>
            <person name="Lapidus A."/>
            <person name="Cheng J.F."/>
            <person name="Goodwin L."/>
            <person name="Pitluck S."/>
            <person name="Peters L."/>
            <person name="Ovchinnikova G."/>
            <person name="Teshima H."/>
            <person name="Detter J.C."/>
            <person name="Han C.S."/>
            <person name="Tapia R."/>
            <person name="Land M.L."/>
            <person name="Hauser L."/>
            <person name="Kyrpides N.C."/>
            <person name="Ivanova N.N."/>
            <person name="Pagani I."/>
            <person name="Huntmann M."/>
            <person name="Wei C.L."/>
            <person name="Davenport K.W."/>
            <person name="Daligault H."/>
            <person name="Chain P.S."/>
            <person name="Chen A."/>
            <person name="Mavromatis K."/>
            <person name="Markowitz V."/>
            <person name="Szeto E."/>
            <person name="Mikhailova N."/>
            <person name="Pati A."/>
            <person name="Wagner M."/>
            <person name="Woyke T."/>
            <person name="Ollivier B."/>
            <person name="Klenk H.P."/>
            <person name="Spring S."/>
            <person name="Loy A."/>
        </authorList>
    </citation>
    <scope>NUCLEOTIDE SEQUENCE [LARGE SCALE GENOMIC DNA]</scope>
    <source>
        <strain evidence="2">DSM 22704 / JCM 16185 / SJ4</strain>
    </source>
</reference>
<dbReference type="Pfam" id="PF13469">
    <property type="entry name" value="Sulfotransfer_3"/>
    <property type="match status" value="1"/>
</dbReference>
<protein>
    <submittedName>
        <fullName evidence="1">Sulfotransferase family protein</fullName>
    </submittedName>
</protein>
<keyword evidence="1" id="KW-0808">Transferase</keyword>
<dbReference type="KEGG" id="dai:Desaci_4276"/>
<accession>I4DBF3</accession>
<dbReference type="Gene3D" id="3.40.50.300">
    <property type="entry name" value="P-loop containing nucleotide triphosphate hydrolases"/>
    <property type="match status" value="1"/>
</dbReference>
<dbReference type="eggNOG" id="COG3551">
    <property type="taxonomic scope" value="Bacteria"/>
</dbReference>
<dbReference type="Proteomes" id="UP000002892">
    <property type="component" value="Chromosome"/>
</dbReference>
<dbReference type="HOGENOM" id="CLU_958848_0_0_9"/>